<evidence type="ECO:0000313" key="3">
    <source>
        <dbReference type="Proteomes" id="UP001295423"/>
    </source>
</evidence>
<feature type="compositionally biased region" description="Polar residues" evidence="1">
    <location>
        <begin position="1"/>
        <end position="18"/>
    </location>
</feature>
<dbReference type="Gene3D" id="2.60.40.10">
    <property type="entry name" value="Immunoglobulins"/>
    <property type="match status" value="1"/>
</dbReference>
<dbReference type="InterPro" id="IPR013783">
    <property type="entry name" value="Ig-like_fold"/>
</dbReference>
<dbReference type="AlphaFoldDB" id="A0AAD2JIK9"/>
<comment type="caution">
    <text evidence="2">The sequence shown here is derived from an EMBL/GenBank/DDBJ whole genome shotgun (WGS) entry which is preliminary data.</text>
</comment>
<keyword evidence="3" id="KW-1185">Reference proteome</keyword>
<evidence type="ECO:0000313" key="2">
    <source>
        <dbReference type="EMBL" id="CAJ1954141.1"/>
    </source>
</evidence>
<reference evidence="2" key="1">
    <citation type="submission" date="2023-08" db="EMBL/GenBank/DDBJ databases">
        <authorList>
            <person name="Audoor S."/>
            <person name="Bilcke G."/>
        </authorList>
    </citation>
    <scope>NUCLEOTIDE SEQUENCE</scope>
</reference>
<sequence>MEDDSNTSTVSTTPRTSATVTLNPPTTLPLTQSITRDSWCSEWMSLCKSRGLPWNNNHRRWAAPAAPLLELPEVLVTTSTHSEGSYAEFEDMEWKAYCSLAAVARMEEDDDAAVSTEVTACGPPLALKLSIHCSLPHTGIGSALFLNGQDAALIRASSIVDATGQVVLHMVNSQNVSFAILSGPGEIQGSVRQSKIIGSQQCSVAHCTTWIGPSGSPCASLSEYEKARLQAINGILPVATMVRGEGSYAEFEDVEWKAGSLAAVARMEEDGDAVAFTELMNCGAPVSINCPPPHIGSGSTLFLDGQDAALIQASIVDATGQNSQKVSFVIVSGPGEIQGSGSGNSKPSNNTPWHIAYHGLVRAVVL</sequence>
<dbReference type="EMBL" id="CAKOGP040001858">
    <property type="protein sequence ID" value="CAJ1954141.1"/>
    <property type="molecule type" value="Genomic_DNA"/>
</dbReference>
<proteinExistence type="predicted"/>
<gene>
    <name evidence="2" type="ORF">CYCCA115_LOCUS14736</name>
</gene>
<accession>A0AAD2JIK9</accession>
<dbReference type="PANTHER" id="PTHR42732">
    <property type="entry name" value="BETA-GALACTOSIDASE"/>
    <property type="match status" value="1"/>
</dbReference>
<protein>
    <submittedName>
        <fullName evidence="2">Uncharacterized protein</fullName>
    </submittedName>
</protein>
<dbReference type="Proteomes" id="UP001295423">
    <property type="component" value="Unassembled WGS sequence"/>
</dbReference>
<dbReference type="InterPro" id="IPR051913">
    <property type="entry name" value="GH2_Domain-Containing"/>
</dbReference>
<name>A0AAD2JIK9_9STRA</name>
<organism evidence="2 3">
    <name type="scientific">Cylindrotheca closterium</name>
    <dbReference type="NCBI Taxonomy" id="2856"/>
    <lineage>
        <taxon>Eukaryota</taxon>
        <taxon>Sar</taxon>
        <taxon>Stramenopiles</taxon>
        <taxon>Ochrophyta</taxon>
        <taxon>Bacillariophyta</taxon>
        <taxon>Bacillariophyceae</taxon>
        <taxon>Bacillariophycidae</taxon>
        <taxon>Bacillariales</taxon>
        <taxon>Bacillariaceae</taxon>
        <taxon>Cylindrotheca</taxon>
    </lineage>
</organism>
<feature type="region of interest" description="Disordered" evidence="1">
    <location>
        <begin position="1"/>
        <end position="24"/>
    </location>
</feature>
<evidence type="ECO:0000256" key="1">
    <source>
        <dbReference type="SAM" id="MobiDB-lite"/>
    </source>
</evidence>